<feature type="domain" description="NADP-dependent oxidoreductase" evidence="7">
    <location>
        <begin position="12"/>
        <end position="258"/>
    </location>
</feature>
<dbReference type="PANTHER" id="PTHR43827">
    <property type="entry name" value="2,5-DIKETO-D-GLUCONIC ACID REDUCTASE"/>
    <property type="match status" value="1"/>
</dbReference>
<dbReference type="GO" id="GO:1990002">
    <property type="term" value="F:methylglyoxal reductase (NADPH) (acetol producing) activity"/>
    <property type="evidence" value="ECO:0007669"/>
    <property type="project" value="TreeGrafter"/>
</dbReference>
<evidence type="ECO:0000259" key="7">
    <source>
        <dbReference type="Pfam" id="PF00248"/>
    </source>
</evidence>
<keyword evidence="2" id="KW-0521">NADP</keyword>
<feature type="binding site" evidence="5">
    <location>
        <position position="104"/>
    </location>
    <ligand>
        <name>substrate</name>
    </ligand>
</feature>
<dbReference type="InterPro" id="IPR018170">
    <property type="entry name" value="Aldo/ket_reductase_CS"/>
</dbReference>
<dbReference type="InterPro" id="IPR020471">
    <property type="entry name" value="AKR"/>
</dbReference>
<dbReference type="InterPro" id="IPR036812">
    <property type="entry name" value="NAD(P)_OxRdtase_dom_sf"/>
</dbReference>
<dbReference type="PANTHER" id="PTHR43827:SF3">
    <property type="entry name" value="NADP-DEPENDENT OXIDOREDUCTASE DOMAIN-CONTAINING PROTEIN"/>
    <property type="match status" value="1"/>
</dbReference>
<organism evidence="8 9">
    <name type="scientific">Pseudoroseicyclus tamaricis</name>
    <dbReference type="NCBI Taxonomy" id="2705421"/>
    <lineage>
        <taxon>Bacteria</taxon>
        <taxon>Pseudomonadati</taxon>
        <taxon>Pseudomonadota</taxon>
        <taxon>Alphaproteobacteria</taxon>
        <taxon>Rhodobacterales</taxon>
        <taxon>Paracoccaceae</taxon>
        <taxon>Pseudoroseicyclus</taxon>
    </lineage>
</organism>
<evidence type="ECO:0000256" key="2">
    <source>
        <dbReference type="ARBA" id="ARBA00022857"/>
    </source>
</evidence>
<comment type="caution">
    <text evidence="8">The sequence shown here is derived from an EMBL/GenBank/DDBJ whole genome shotgun (WGS) entry which is preliminary data.</text>
</comment>
<feature type="site" description="Lowers pKa of active site Tyr" evidence="6">
    <location>
        <position position="71"/>
    </location>
</feature>
<name>A0A6B2JVT2_9RHOB</name>
<dbReference type="PROSITE" id="PS00798">
    <property type="entry name" value="ALDOKETO_REDUCTASE_1"/>
    <property type="match status" value="1"/>
</dbReference>
<comment type="similarity">
    <text evidence="1">Belongs to the aldo/keto reductase family.</text>
</comment>
<evidence type="ECO:0000313" key="8">
    <source>
        <dbReference type="EMBL" id="NDV02388.1"/>
    </source>
</evidence>
<dbReference type="PRINTS" id="PR00069">
    <property type="entry name" value="ALDKETRDTASE"/>
</dbReference>
<dbReference type="Proteomes" id="UP000474757">
    <property type="component" value="Unassembled WGS sequence"/>
</dbReference>
<evidence type="ECO:0000256" key="6">
    <source>
        <dbReference type="PIRSR" id="PIRSR000097-3"/>
    </source>
</evidence>
<sequence>MTATDRIGVLPRIGYGTWQRNGDEARACTSAALEAGYRHIDTAEGYGNEESVGTAIKESGLARDALFVTTKVKPEHLGPGQVRPAAEASLERLGLERVDLLLVHWPSVGDEYAIEDYLGQFAAVKEAGLTTHIGVSNFTKRHMDRAVEILGAENIATNQVEIHPLMQNRPIVEHCRALGIPNTAYCPLARGEVMGNAVMEQIAGAHDATVAQVTLAFLLAEGHVVIPTSSKPEHIAANLRALDLSLTEAEMEDIRGLDEGRRLVSGSWAPEFD</sequence>
<keyword evidence="9" id="KW-1185">Reference proteome</keyword>
<dbReference type="Pfam" id="PF00248">
    <property type="entry name" value="Aldo_ket_red"/>
    <property type="match status" value="1"/>
</dbReference>
<keyword evidence="3" id="KW-0560">Oxidoreductase</keyword>
<proteinExistence type="inferred from homology"/>
<dbReference type="RefSeq" id="WP_163895261.1">
    <property type="nucleotide sequence ID" value="NZ_JAAFYS010000003.1"/>
</dbReference>
<evidence type="ECO:0000313" key="9">
    <source>
        <dbReference type="Proteomes" id="UP000474757"/>
    </source>
</evidence>
<accession>A0A6B2JVT2</accession>
<dbReference type="InterPro" id="IPR023210">
    <property type="entry name" value="NADP_OxRdtase_dom"/>
</dbReference>
<evidence type="ECO:0000256" key="5">
    <source>
        <dbReference type="PIRSR" id="PIRSR000097-2"/>
    </source>
</evidence>
<dbReference type="PIRSF" id="PIRSF000097">
    <property type="entry name" value="AKR"/>
    <property type="match status" value="1"/>
</dbReference>
<gene>
    <name evidence="8" type="ORF">GZA08_15560</name>
</gene>
<reference evidence="8 9" key="1">
    <citation type="submission" date="2020-02" db="EMBL/GenBank/DDBJ databases">
        <title>Pseudoroseicyclus tamarix, sp. nov., isolated from offshore sediment of a Tamarix chinensis forest.</title>
        <authorList>
            <person name="Gai Y."/>
        </authorList>
    </citation>
    <scope>NUCLEOTIDE SEQUENCE [LARGE SCALE GENOMIC DNA]</scope>
    <source>
        <strain evidence="8 9">CLL3-39</strain>
    </source>
</reference>
<protein>
    <submittedName>
        <fullName evidence="8">Aldo/keto reductase</fullName>
    </submittedName>
</protein>
<evidence type="ECO:0000256" key="1">
    <source>
        <dbReference type="ARBA" id="ARBA00007905"/>
    </source>
</evidence>
<dbReference type="SUPFAM" id="SSF51430">
    <property type="entry name" value="NAD(P)-linked oxidoreductase"/>
    <property type="match status" value="1"/>
</dbReference>
<dbReference type="EMBL" id="JAAGAB010000003">
    <property type="protein sequence ID" value="NDV02388.1"/>
    <property type="molecule type" value="Genomic_DNA"/>
</dbReference>
<evidence type="ECO:0000256" key="4">
    <source>
        <dbReference type="PIRSR" id="PIRSR000097-1"/>
    </source>
</evidence>
<dbReference type="AlphaFoldDB" id="A0A6B2JVT2"/>
<dbReference type="GO" id="GO:0051596">
    <property type="term" value="P:methylglyoxal catabolic process"/>
    <property type="evidence" value="ECO:0007669"/>
    <property type="project" value="TreeGrafter"/>
</dbReference>
<evidence type="ECO:0000256" key="3">
    <source>
        <dbReference type="ARBA" id="ARBA00023002"/>
    </source>
</evidence>
<feature type="active site" description="Proton donor" evidence="4">
    <location>
        <position position="46"/>
    </location>
</feature>
<dbReference type="Gene3D" id="3.20.20.100">
    <property type="entry name" value="NADP-dependent oxidoreductase domain"/>
    <property type="match status" value="1"/>
</dbReference>